<comment type="caution">
    <text evidence="4">The sequence shown here is derived from an EMBL/GenBank/DDBJ whole genome shotgun (WGS) entry which is preliminary data.</text>
</comment>
<proteinExistence type="predicted"/>
<keyword evidence="5" id="KW-1185">Reference proteome</keyword>
<dbReference type="InterPro" id="IPR012336">
    <property type="entry name" value="Thioredoxin-like_fold"/>
</dbReference>
<gene>
    <name evidence="4" type="ORF">OUZ56_020203</name>
</gene>
<accession>A0ABQ9ZDU7</accession>
<dbReference type="SFLD" id="SFLDS00019">
    <property type="entry name" value="Glutathione_Transferase_(cytos"/>
    <property type="match status" value="1"/>
</dbReference>
<name>A0ABQ9ZDU7_9CRUS</name>
<dbReference type="EMBL" id="JAOYFB010000003">
    <property type="protein sequence ID" value="KAK4011084.1"/>
    <property type="molecule type" value="Genomic_DNA"/>
</dbReference>
<reference evidence="4 5" key="1">
    <citation type="journal article" date="2023" name="Nucleic Acids Res.">
        <title>The hologenome of Daphnia magna reveals possible DNA methylation and microbiome-mediated evolution of the host genome.</title>
        <authorList>
            <person name="Chaturvedi A."/>
            <person name="Li X."/>
            <person name="Dhandapani V."/>
            <person name="Marshall H."/>
            <person name="Kissane S."/>
            <person name="Cuenca-Cambronero M."/>
            <person name="Asole G."/>
            <person name="Calvet F."/>
            <person name="Ruiz-Romero M."/>
            <person name="Marangio P."/>
            <person name="Guigo R."/>
            <person name="Rago D."/>
            <person name="Mirbahai L."/>
            <person name="Eastwood N."/>
            <person name="Colbourne J.K."/>
            <person name="Zhou J."/>
            <person name="Mallon E."/>
            <person name="Orsini L."/>
        </authorList>
    </citation>
    <scope>NUCLEOTIDE SEQUENCE [LARGE SCALE GENOMIC DNA]</scope>
    <source>
        <strain evidence="4">LRV0_1</strain>
    </source>
</reference>
<dbReference type="Proteomes" id="UP001234178">
    <property type="component" value="Unassembled WGS sequence"/>
</dbReference>
<evidence type="ECO:0008006" key="6">
    <source>
        <dbReference type="Google" id="ProtNLM"/>
    </source>
</evidence>
<dbReference type="InterPro" id="IPR050931">
    <property type="entry name" value="Mito_Protein_Transport_Metaxin"/>
</dbReference>
<evidence type="ECO:0000313" key="4">
    <source>
        <dbReference type="EMBL" id="KAK4011084.1"/>
    </source>
</evidence>
<dbReference type="InterPro" id="IPR033468">
    <property type="entry name" value="Metaxin_GST"/>
</dbReference>
<feature type="region of interest" description="Disordered" evidence="1">
    <location>
        <begin position="17"/>
        <end position="46"/>
    </location>
</feature>
<evidence type="ECO:0000259" key="3">
    <source>
        <dbReference type="Pfam" id="PF17172"/>
    </source>
</evidence>
<dbReference type="InterPro" id="IPR040079">
    <property type="entry name" value="Glutathione_S-Trfase"/>
</dbReference>
<dbReference type="Pfam" id="PF17172">
    <property type="entry name" value="GST_N_4"/>
    <property type="match status" value="1"/>
</dbReference>
<dbReference type="InterPro" id="IPR036282">
    <property type="entry name" value="Glutathione-S-Trfase_C_sf"/>
</dbReference>
<dbReference type="PANTHER" id="PTHR12289:SF38">
    <property type="entry name" value="METAXIN-2"/>
    <property type="match status" value="1"/>
</dbReference>
<dbReference type="CDD" id="cd03211">
    <property type="entry name" value="GST_C_Metaxin2"/>
    <property type="match status" value="1"/>
</dbReference>
<evidence type="ECO:0000256" key="1">
    <source>
        <dbReference type="SAM" id="MobiDB-lite"/>
    </source>
</evidence>
<dbReference type="SFLD" id="SFLDG01180">
    <property type="entry name" value="SUF1"/>
    <property type="match status" value="1"/>
</dbReference>
<sequence length="320" mass="35879">MRYGAVAVPTSDLHPISSSRVNRPAPKKAFGAESGCHENLSTSSSEMRTQIGKKAHRLPRGHPALEPWPSDVKLYQPYEVEQILLQDQANSLAVQVFLRMCGLEFQVEMRSNAEHMSPSGKLPFIKCGAFVVADLDPIVSFIANKGINLTDHLDAAQKADMRAYMSLANNILGNAELYISWCDENVLNEVTCPRYGSVYSWPLNTLLTWRKQKQVTKKLTALGWITKTLDEVYEDVDHCCNALSERLGNHLYFFNDRCTELDAVVFGHVFTLLTTPLPDNRLASIVRSYPNLVEACQFLEKAFFQKPTANTTDGDSDNFN</sequence>
<dbReference type="Pfam" id="PF17171">
    <property type="entry name" value="GST_C_6"/>
    <property type="match status" value="1"/>
</dbReference>
<feature type="domain" description="Thioredoxin-like fold" evidence="3">
    <location>
        <begin position="90"/>
        <end position="185"/>
    </location>
</feature>
<dbReference type="PANTHER" id="PTHR12289">
    <property type="entry name" value="METAXIN RELATED"/>
    <property type="match status" value="1"/>
</dbReference>
<dbReference type="SUPFAM" id="SSF47616">
    <property type="entry name" value="GST C-terminal domain-like"/>
    <property type="match status" value="1"/>
</dbReference>
<evidence type="ECO:0000313" key="5">
    <source>
        <dbReference type="Proteomes" id="UP001234178"/>
    </source>
</evidence>
<organism evidence="4 5">
    <name type="scientific">Daphnia magna</name>
    <dbReference type="NCBI Taxonomy" id="35525"/>
    <lineage>
        <taxon>Eukaryota</taxon>
        <taxon>Metazoa</taxon>
        <taxon>Ecdysozoa</taxon>
        <taxon>Arthropoda</taxon>
        <taxon>Crustacea</taxon>
        <taxon>Branchiopoda</taxon>
        <taxon>Diplostraca</taxon>
        <taxon>Cladocera</taxon>
        <taxon>Anomopoda</taxon>
        <taxon>Daphniidae</taxon>
        <taxon>Daphnia</taxon>
    </lineage>
</organism>
<evidence type="ECO:0000259" key="2">
    <source>
        <dbReference type="Pfam" id="PF17171"/>
    </source>
</evidence>
<protein>
    <recommendedName>
        <fullName evidence="6">Metaxin-2</fullName>
    </recommendedName>
</protein>
<feature type="domain" description="Metaxin glutathione S-transferase" evidence="2">
    <location>
        <begin position="237"/>
        <end position="297"/>
    </location>
</feature>